<dbReference type="SMART" id="SM00448">
    <property type="entry name" value="REC"/>
    <property type="match status" value="1"/>
</dbReference>
<evidence type="ECO:0000256" key="4">
    <source>
        <dbReference type="SAM" id="MobiDB-lite"/>
    </source>
</evidence>
<name>A0AAC8VWD8_9PROT</name>
<dbReference type="GO" id="GO:0000160">
    <property type="term" value="P:phosphorelay signal transduction system"/>
    <property type="evidence" value="ECO:0007669"/>
    <property type="project" value="InterPro"/>
</dbReference>
<dbReference type="GO" id="GO:0043709">
    <property type="term" value="P:cell adhesion involved in single-species biofilm formation"/>
    <property type="evidence" value="ECO:0007669"/>
    <property type="project" value="TreeGrafter"/>
</dbReference>
<feature type="domain" description="GGDEF" evidence="6">
    <location>
        <begin position="229"/>
        <end position="368"/>
    </location>
</feature>
<dbReference type="PROSITE" id="PS50110">
    <property type="entry name" value="RESPONSE_REGULATORY"/>
    <property type="match status" value="1"/>
</dbReference>
<dbReference type="InterPro" id="IPR011006">
    <property type="entry name" value="CheY-like_superfamily"/>
</dbReference>
<gene>
    <name evidence="7" type="ORF">AL072_06060</name>
</gene>
<dbReference type="Gene3D" id="3.30.70.270">
    <property type="match status" value="1"/>
</dbReference>
<dbReference type="KEGG" id="ati:AL072_06060"/>
<evidence type="ECO:0000256" key="2">
    <source>
        <dbReference type="ARBA" id="ARBA00034247"/>
    </source>
</evidence>
<dbReference type="InterPro" id="IPR001789">
    <property type="entry name" value="Sig_transdc_resp-reg_receiver"/>
</dbReference>
<dbReference type="PANTHER" id="PTHR45138:SF9">
    <property type="entry name" value="DIGUANYLATE CYCLASE DGCM-RELATED"/>
    <property type="match status" value="1"/>
</dbReference>
<dbReference type="SUPFAM" id="SSF52172">
    <property type="entry name" value="CheY-like"/>
    <property type="match status" value="1"/>
</dbReference>
<keyword evidence="3" id="KW-0597">Phosphoprotein</keyword>
<feature type="modified residue" description="4-aspartylphosphate" evidence="3">
    <location>
        <position position="98"/>
    </location>
</feature>
<evidence type="ECO:0000256" key="3">
    <source>
        <dbReference type="PROSITE-ProRule" id="PRU00169"/>
    </source>
</evidence>
<comment type="catalytic activity">
    <reaction evidence="2">
        <text>2 GTP = 3',3'-c-di-GMP + 2 diphosphate</text>
        <dbReference type="Rhea" id="RHEA:24898"/>
        <dbReference type="ChEBI" id="CHEBI:33019"/>
        <dbReference type="ChEBI" id="CHEBI:37565"/>
        <dbReference type="ChEBI" id="CHEBI:58805"/>
        <dbReference type="EC" id="2.7.7.65"/>
    </reaction>
</comment>
<reference evidence="7 8" key="2">
    <citation type="journal article" date="2016" name="Genome Announc.">
        <title>Complete Genome Sequence of a Strain of Azospirillum thiophilum Isolated from a Sulfide Spring.</title>
        <authorList>
            <person name="Fomenkov A."/>
            <person name="Vincze T."/>
            <person name="Grabovich M."/>
            <person name="Anton B.P."/>
            <person name="Dubinina G."/>
            <person name="Orlova M."/>
            <person name="Belousova E."/>
            <person name="Roberts R.J."/>
        </authorList>
    </citation>
    <scope>NUCLEOTIDE SEQUENCE [LARGE SCALE GENOMIC DNA]</scope>
    <source>
        <strain evidence="7 8">BV-S</strain>
    </source>
</reference>
<feature type="region of interest" description="Disordered" evidence="4">
    <location>
        <begin position="1"/>
        <end position="36"/>
    </location>
</feature>
<dbReference type="GO" id="GO:0052621">
    <property type="term" value="F:diguanylate cyclase activity"/>
    <property type="evidence" value="ECO:0007669"/>
    <property type="project" value="UniProtKB-EC"/>
</dbReference>
<organism evidence="7 8">
    <name type="scientific">Azospirillum thiophilum</name>
    <dbReference type="NCBI Taxonomy" id="528244"/>
    <lineage>
        <taxon>Bacteria</taxon>
        <taxon>Pseudomonadati</taxon>
        <taxon>Pseudomonadota</taxon>
        <taxon>Alphaproteobacteria</taxon>
        <taxon>Rhodospirillales</taxon>
        <taxon>Azospirillaceae</taxon>
        <taxon>Azospirillum</taxon>
    </lineage>
</organism>
<dbReference type="Pfam" id="PF00990">
    <property type="entry name" value="GGDEF"/>
    <property type="match status" value="1"/>
</dbReference>
<dbReference type="GO" id="GO:0005886">
    <property type="term" value="C:plasma membrane"/>
    <property type="evidence" value="ECO:0007669"/>
    <property type="project" value="TreeGrafter"/>
</dbReference>
<evidence type="ECO:0000256" key="1">
    <source>
        <dbReference type="ARBA" id="ARBA00012528"/>
    </source>
</evidence>
<dbReference type="Proteomes" id="UP000069935">
    <property type="component" value="Chromosome 1"/>
</dbReference>
<protein>
    <recommendedName>
        <fullName evidence="1">diguanylate cyclase</fullName>
        <ecNumber evidence="1">2.7.7.65</ecNumber>
    </recommendedName>
</protein>
<evidence type="ECO:0000259" key="6">
    <source>
        <dbReference type="PROSITE" id="PS50887"/>
    </source>
</evidence>
<keyword evidence="8" id="KW-1185">Reference proteome</keyword>
<dbReference type="PROSITE" id="PS50887">
    <property type="entry name" value="GGDEF"/>
    <property type="match status" value="1"/>
</dbReference>
<proteinExistence type="predicted"/>
<dbReference type="InterPro" id="IPR029787">
    <property type="entry name" value="Nucleotide_cyclase"/>
</dbReference>
<dbReference type="RefSeq" id="WP_045581088.1">
    <property type="nucleotide sequence ID" value="NZ_CP012401.1"/>
</dbReference>
<dbReference type="InterPro" id="IPR050469">
    <property type="entry name" value="Diguanylate_Cyclase"/>
</dbReference>
<evidence type="ECO:0000313" key="8">
    <source>
        <dbReference type="Proteomes" id="UP000069935"/>
    </source>
</evidence>
<dbReference type="InterPro" id="IPR000160">
    <property type="entry name" value="GGDEF_dom"/>
</dbReference>
<dbReference type="GO" id="GO:1902201">
    <property type="term" value="P:negative regulation of bacterial-type flagellum-dependent cell motility"/>
    <property type="evidence" value="ECO:0007669"/>
    <property type="project" value="TreeGrafter"/>
</dbReference>
<evidence type="ECO:0000259" key="5">
    <source>
        <dbReference type="PROSITE" id="PS50110"/>
    </source>
</evidence>
<feature type="domain" description="Response regulatory" evidence="5">
    <location>
        <begin position="43"/>
        <end position="167"/>
    </location>
</feature>
<dbReference type="NCBIfam" id="TIGR00254">
    <property type="entry name" value="GGDEF"/>
    <property type="match status" value="1"/>
</dbReference>
<dbReference type="InterPro" id="IPR043128">
    <property type="entry name" value="Rev_trsase/Diguanyl_cyclase"/>
</dbReference>
<evidence type="ECO:0000313" key="7">
    <source>
        <dbReference type="EMBL" id="ALG70548.1"/>
    </source>
</evidence>
<accession>A0AAC8VWD8</accession>
<sequence length="368" mass="39871">MSNDFLFAPDASPPPQGPPGGEKASDSAVPDFGAPDPDAPPWLILVADDEPEMHAVTRLALARLRFRGRPVRLLDCTSAAEAERILRGTPDIAVLLLDVVMETEEAGLHLVRRIREDPGNRSIRIILRTGQPARVPEEDLVLAYEIDGFAAKTDMTAGRLITCVVTALRAHADFRALEQRVAERTRQLEEATARLNRLAVLDPLTGVWNRRRFLELTEAELARARRHGRPLGLFLLDPDGFRRITDTHGLAAGDAVLRALVKRVRAALRISDHLARFGGEEFVVLLPETDAAGTAVVAERVRAALADSPVPVPGTGPGPRPAESRAVTASIGATAWLPLEPSVEQAFHRAERALQAARQAGGNRVEVG</sequence>
<dbReference type="PANTHER" id="PTHR45138">
    <property type="entry name" value="REGULATORY COMPONENTS OF SENSORY TRANSDUCTION SYSTEM"/>
    <property type="match status" value="1"/>
</dbReference>
<dbReference type="CDD" id="cd01949">
    <property type="entry name" value="GGDEF"/>
    <property type="match status" value="1"/>
</dbReference>
<dbReference type="EMBL" id="CP012401">
    <property type="protein sequence ID" value="ALG70548.1"/>
    <property type="molecule type" value="Genomic_DNA"/>
</dbReference>
<dbReference type="EC" id="2.7.7.65" evidence="1"/>
<reference evidence="8" key="1">
    <citation type="submission" date="2015-08" db="EMBL/GenBank/DDBJ databases">
        <title>Complete Genome Sequence of Azospirillum thiophilum BV-S.</title>
        <authorList>
            <person name="Fomenkov A."/>
            <person name="Vincze T."/>
            <person name="Grabovich M."/>
            <person name="Dubinina G."/>
            <person name="Orlova M."/>
            <person name="Belousova E."/>
            <person name="Roberts R.J."/>
        </authorList>
    </citation>
    <scope>NUCLEOTIDE SEQUENCE [LARGE SCALE GENOMIC DNA]</scope>
    <source>
        <strain evidence="8">BV-S</strain>
    </source>
</reference>
<dbReference type="AlphaFoldDB" id="A0AAC8VWD8"/>
<dbReference type="SUPFAM" id="SSF55073">
    <property type="entry name" value="Nucleotide cyclase"/>
    <property type="match status" value="1"/>
</dbReference>
<dbReference type="Gene3D" id="3.40.50.2300">
    <property type="match status" value="1"/>
</dbReference>
<dbReference type="SMART" id="SM00267">
    <property type="entry name" value="GGDEF"/>
    <property type="match status" value="1"/>
</dbReference>